<keyword evidence="8" id="KW-1185">Reference proteome</keyword>
<dbReference type="CDD" id="cd04730">
    <property type="entry name" value="NPD_like"/>
    <property type="match status" value="1"/>
</dbReference>
<evidence type="ECO:0000256" key="1">
    <source>
        <dbReference type="ARBA" id="ARBA00009881"/>
    </source>
</evidence>
<dbReference type="Pfam" id="PF03060">
    <property type="entry name" value="NMO"/>
    <property type="match status" value="1"/>
</dbReference>
<gene>
    <name evidence="7" type="ORF">HPO_18994</name>
</gene>
<comment type="caution">
    <text evidence="7">The sequence shown here is derived from an EMBL/GenBank/DDBJ whole genome shotgun (WGS) entry which is preliminary data.</text>
</comment>
<keyword evidence="7" id="KW-0223">Dioxygenase</keyword>
<evidence type="ECO:0000313" key="7">
    <source>
        <dbReference type="EMBL" id="KCZ96615.1"/>
    </source>
</evidence>
<dbReference type="InterPro" id="IPR013785">
    <property type="entry name" value="Aldolase_TIM"/>
</dbReference>
<sequence>MEEFESWLSQIQAELRAYKEQFPEERIGPVAVNLATRRPASELRDDLAVCKRYGVRIIISATGDPSELIREVHDWGGLVFHDVVSMRFAEKAIRAGADGLTCIATGGGGHSGGLSPLVFVPKVRSIFNGTILMAGCIATGGAIRVAEILGADLAYMGTRFIATKEAKVDLAYWDMLVNGTSSDLIFTDKVSGVAANWLITSMQRVGIDLDKLPDLAGKVMRSDHLPIHIKPWRDIWSAGQALDLINDVPSTKSLIARLKSEYEFACSLPQFGDTQEMGGGTSEGPNAARFRQ</sequence>
<dbReference type="STRING" id="1280954.HPO_18994"/>
<dbReference type="GO" id="GO:0018580">
    <property type="term" value="F:nitronate monooxygenase activity"/>
    <property type="evidence" value="ECO:0007669"/>
    <property type="project" value="InterPro"/>
</dbReference>
<dbReference type="Proteomes" id="UP000027100">
    <property type="component" value="Unassembled WGS sequence"/>
</dbReference>
<evidence type="ECO:0000256" key="3">
    <source>
        <dbReference type="ARBA" id="ARBA00022643"/>
    </source>
</evidence>
<feature type="region of interest" description="Disordered" evidence="6">
    <location>
        <begin position="273"/>
        <end position="292"/>
    </location>
</feature>
<dbReference type="InterPro" id="IPR004136">
    <property type="entry name" value="NMO"/>
</dbReference>
<reference evidence="7 8" key="1">
    <citation type="journal article" date="2014" name="Antonie Van Leeuwenhoek">
        <title>Hyphomonas beringensis sp. nov. and Hyphomonas chukchiensis sp. nov., isolated from surface seawater of the Bering Sea and Chukchi Sea.</title>
        <authorList>
            <person name="Li C."/>
            <person name="Lai Q."/>
            <person name="Li G."/>
            <person name="Dong C."/>
            <person name="Wang J."/>
            <person name="Liao Y."/>
            <person name="Shao Z."/>
        </authorList>
    </citation>
    <scope>NUCLEOTIDE SEQUENCE [LARGE SCALE GENOMIC DNA]</scope>
    <source>
        <strain evidence="7 8">PS728</strain>
    </source>
</reference>
<dbReference type="EMBL" id="ARYM01000043">
    <property type="protein sequence ID" value="KCZ96615.1"/>
    <property type="molecule type" value="Genomic_DNA"/>
</dbReference>
<comment type="similarity">
    <text evidence="1">Belongs to the nitronate monooxygenase family. NMO class I subfamily.</text>
</comment>
<keyword evidence="3" id="KW-0288">FMN</keyword>
<keyword evidence="2" id="KW-0285">Flavoprotein</keyword>
<proteinExistence type="inferred from homology"/>
<dbReference type="Gene3D" id="3.20.20.70">
    <property type="entry name" value="Aldolase class I"/>
    <property type="match status" value="1"/>
</dbReference>
<evidence type="ECO:0000256" key="4">
    <source>
        <dbReference type="ARBA" id="ARBA00023002"/>
    </source>
</evidence>
<evidence type="ECO:0000256" key="2">
    <source>
        <dbReference type="ARBA" id="ARBA00022630"/>
    </source>
</evidence>
<protein>
    <submittedName>
        <fullName evidence="7">2-nitropropane dioxygenase</fullName>
    </submittedName>
</protein>
<organism evidence="7 8">
    <name type="scientific">Hyphomonas polymorpha PS728</name>
    <dbReference type="NCBI Taxonomy" id="1280954"/>
    <lineage>
        <taxon>Bacteria</taxon>
        <taxon>Pseudomonadati</taxon>
        <taxon>Pseudomonadota</taxon>
        <taxon>Alphaproteobacteria</taxon>
        <taxon>Hyphomonadales</taxon>
        <taxon>Hyphomonadaceae</taxon>
        <taxon>Hyphomonas</taxon>
    </lineage>
</organism>
<evidence type="ECO:0000256" key="6">
    <source>
        <dbReference type="SAM" id="MobiDB-lite"/>
    </source>
</evidence>
<dbReference type="eggNOG" id="COG2070">
    <property type="taxonomic scope" value="Bacteria"/>
</dbReference>
<evidence type="ECO:0000313" key="8">
    <source>
        <dbReference type="Proteomes" id="UP000027100"/>
    </source>
</evidence>
<keyword evidence="5" id="KW-0503">Monooxygenase</keyword>
<dbReference type="PANTHER" id="PTHR42747:SF4">
    <property type="entry name" value="BLR1330 PROTEIN"/>
    <property type="match status" value="1"/>
</dbReference>
<evidence type="ECO:0000256" key="5">
    <source>
        <dbReference type="ARBA" id="ARBA00023033"/>
    </source>
</evidence>
<accession>A0A062VBB4</accession>
<keyword evidence="4" id="KW-0560">Oxidoreductase</keyword>
<dbReference type="AlphaFoldDB" id="A0A062VBB4"/>
<dbReference type="PANTHER" id="PTHR42747">
    <property type="entry name" value="NITRONATE MONOOXYGENASE-RELATED"/>
    <property type="match status" value="1"/>
</dbReference>
<name>A0A062VBB4_9PROT</name>
<dbReference type="GO" id="GO:0051213">
    <property type="term" value="F:dioxygenase activity"/>
    <property type="evidence" value="ECO:0007669"/>
    <property type="project" value="UniProtKB-KW"/>
</dbReference>
<dbReference type="SUPFAM" id="SSF51412">
    <property type="entry name" value="Inosine monophosphate dehydrogenase (IMPDH)"/>
    <property type="match status" value="1"/>
</dbReference>